<dbReference type="Gene3D" id="3.40.710.10">
    <property type="entry name" value="DD-peptidase/beta-lactamase superfamily"/>
    <property type="match status" value="1"/>
</dbReference>
<dbReference type="Proteomes" id="UP001058860">
    <property type="component" value="Chromosome"/>
</dbReference>
<feature type="region of interest" description="Disordered" evidence="1">
    <location>
        <begin position="153"/>
        <end position="174"/>
    </location>
</feature>
<dbReference type="PANTHER" id="PTHR30627:SF24">
    <property type="entry name" value="PENICILLIN-BINDING PROTEIN 4B"/>
    <property type="match status" value="1"/>
</dbReference>
<dbReference type="Gene3D" id="3.90.1310.10">
    <property type="entry name" value="Penicillin-binding protein 2a (Domain 2)"/>
    <property type="match status" value="1"/>
</dbReference>
<feature type="region of interest" description="Disordered" evidence="1">
    <location>
        <begin position="484"/>
        <end position="507"/>
    </location>
</feature>
<gene>
    <name evidence="3" type="ORF">LRS13_21765</name>
</gene>
<reference evidence="4" key="1">
    <citation type="submission" date="2021-11" db="EMBL/GenBank/DDBJ databases">
        <title>Cultivation dependent microbiological survey of springs from the worlds oldest radium mine currently devoted to the extraction of radon-saturated water.</title>
        <authorList>
            <person name="Kapinusova G."/>
            <person name="Smrhova T."/>
            <person name="Strejcek M."/>
            <person name="Suman J."/>
            <person name="Jani K."/>
            <person name="Pajer P."/>
            <person name="Uhlik O."/>
        </authorList>
    </citation>
    <scope>NUCLEOTIDE SEQUENCE [LARGE SCALE GENOMIC DNA]</scope>
    <source>
        <strain evidence="4">J379</strain>
    </source>
</reference>
<accession>A0ABY5PF50</accession>
<evidence type="ECO:0000256" key="1">
    <source>
        <dbReference type="SAM" id="MobiDB-lite"/>
    </source>
</evidence>
<evidence type="ECO:0000313" key="3">
    <source>
        <dbReference type="EMBL" id="UUY03268.1"/>
    </source>
</evidence>
<dbReference type="InterPro" id="IPR050515">
    <property type="entry name" value="Beta-lactam/transpept"/>
</dbReference>
<dbReference type="PANTHER" id="PTHR30627">
    <property type="entry name" value="PEPTIDOGLYCAN D,D-TRANSPEPTIDASE"/>
    <property type="match status" value="1"/>
</dbReference>
<dbReference type="InterPro" id="IPR032710">
    <property type="entry name" value="NTF2-like_dom_sf"/>
</dbReference>
<dbReference type="Pfam" id="PF00905">
    <property type="entry name" value="Transpeptidase"/>
    <property type="match status" value="1"/>
</dbReference>
<dbReference type="SUPFAM" id="SSF54427">
    <property type="entry name" value="NTF2-like"/>
    <property type="match status" value="1"/>
</dbReference>
<dbReference type="Gene3D" id="3.10.450.100">
    <property type="entry name" value="NTF2-like, domain 1"/>
    <property type="match status" value="1"/>
</dbReference>
<dbReference type="EMBL" id="CP088295">
    <property type="protein sequence ID" value="UUY03268.1"/>
    <property type="molecule type" value="Genomic_DNA"/>
</dbReference>
<feature type="domain" description="Penicillin-binding protein transpeptidase" evidence="2">
    <location>
        <begin position="259"/>
        <end position="549"/>
    </location>
</feature>
<protein>
    <recommendedName>
        <fullName evidence="2">Penicillin-binding protein transpeptidase domain-containing protein</fullName>
    </recommendedName>
</protein>
<evidence type="ECO:0000313" key="4">
    <source>
        <dbReference type="Proteomes" id="UP001058860"/>
    </source>
</evidence>
<dbReference type="InterPro" id="IPR001460">
    <property type="entry name" value="PCN-bd_Tpept"/>
</dbReference>
<sequence length="563" mass="57512">MLLLAFGAFVVGVAVGAGGGEAERDLAAQYTKAWAAGDYASMHALLTGEAQERYPLERFEKTHRDAASTATLLRLRPGLPGAVEDDEVDVPMAVRTNAFGTLRQPISLPVVEDGDEPRVDWAPHLAFPGLAPGEELRRDTSLAERGSIAARDGTLLATGEGRTSESDEDLGGLVGELGAIPEGRRAELRALGVPSDARVGVSGLERAFDEQLIGTPGGTLRAADRVLARTEPQAAGGVRSSIDLDVQQAAREAMADRYGGVAVLQPGSGEVLALTGIALDGLQPPGSTFKMITLVAALESGAASRKDTFPVQTSATLEGVELENANGETCGGTLKNSFAHSCNSVFAPLGAKAGADALVKAAEEFGFNENPGIPGAATSTIPAAGDIGDDLAVGSTAIGQGKVQATALMMAWVAATVADGGERPTLTLELGATPKRTRVMSEEVADTVGEYMRAVITDGTGVAAAIDGVTIAGKTGTAELRQTQGDCVPSTDPNAPPETCTTGQNDPSDTTAWFSAFAPLNRPRVAVGVVLPGNGTGGETAAPVAAQVVRSALKDGPTATTVR</sequence>
<organism evidence="3 4">
    <name type="scientific">Svornostia abyssi</name>
    <dbReference type="NCBI Taxonomy" id="2898438"/>
    <lineage>
        <taxon>Bacteria</taxon>
        <taxon>Bacillati</taxon>
        <taxon>Actinomycetota</taxon>
        <taxon>Thermoleophilia</taxon>
        <taxon>Solirubrobacterales</taxon>
        <taxon>Baekduiaceae</taxon>
        <taxon>Svornostia</taxon>
    </lineage>
</organism>
<keyword evidence="4" id="KW-1185">Reference proteome</keyword>
<proteinExistence type="predicted"/>
<dbReference type="SUPFAM" id="SSF56601">
    <property type="entry name" value="beta-lactamase/transpeptidase-like"/>
    <property type="match status" value="1"/>
</dbReference>
<evidence type="ECO:0000259" key="2">
    <source>
        <dbReference type="Pfam" id="PF00905"/>
    </source>
</evidence>
<dbReference type="InterPro" id="IPR012338">
    <property type="entry name" value="Beta-lactam/transpept-like"/>
</dbReference>
<name>A0ABY5PF50_9ACTN</name>
<dbReference type="RefSeq" id="WP_353863780.1">
    <property type="nucleotide sequence ID" value="NZ_CP088295.1"/>
</dbReference>